<evidence type="ECO:0000313" key="4">
    <source>
        <dbReference type="Proteomes" id="UP000007879"/>
    </source>
</evidence>
<dbReference type="EnsemblMetazoa" id="XM_020001453.1">
    <property type="protein sequence ID" value="XP_019857012.1"/>
    <property type="gene ID" value="LOC109585386"/>
</dbReference>
<feature type="region of interest" description="Disordered" evidence="1">
    <location>
        <begin position="358"/>
        <end position="400"/>
    </location>
</feature>
<reference evidence="3" key="2">
    <citation type="submission" date="2024-06" db="UniProtKB">
        <authorList>
            <consortium name="EnsemblMetazoa"/>
        </authorList>
    </citation>
    <scope>IDENTIFICATION</scope>
</reference>
<keyword evidence="2" id="KW-0812">Transmembrane</keyword>
<dbReference type="GeneID" id="109585386"/>
<evidence type="ECO:0000313" key="3">
    <source>
        <dbReference type="EnsemblMetazoa" id="XP_019857012.1"/>
    </source>
</evidence>
<dbReference type="RefSeq" id="XP_019857012.1">
    <property type="nucleotide sequence ID" value="XM_020001453.1"/>
</dbReference>
<keyword evidence="2" id="KW-1133">Transmembrane helix</keyword>
<feature type="compositionally biased region" description="Low complexity" evidence="1">
    <location>
        <begin position="366"/>
        <end position="400"/>
    </location>
</feature>
<organism evidence="3 4">
    <name type="scientific">Amphimedon queenslandica</name>
    <name type="common">Sponge</name>
    <dbReference type="NCBI Taxonomy" id="400682"/>
    <lineage>
        <taxon>Eukaryota</taxon>
        <taxon>Metazoa</taxon>
        <taxon>Porifera</taxon>
        <taxon>Demospongiae</taxon>
        <taxon>Heteroscleromorpha</taxon>
        <taxon>Haplosclerida</taxon>
        <taxon>Niphatidae</taxon>
        <taxon>Amphimedon</taxon>
    </lineage>
</organism>
<evidence type="ECO:0000256" key="1">
    <source>
        <dbReference type="SAM" id="MobiDB-lite"/>
    </source>
</evidence>
<proteinExistence type="predicted"/>
<sequence>MASQIRTSVNFKILSSSSTTPTPIFSFRGLASLRTPMAGAFSTSFVFLGVIILSSANVSLALGLKTKLALHSSVTFNQSSSCPSHRPHVTLIVNSTIINDNIKKIHSLTTNVNVTDCCPSYAFAEVTVPGIPSNNKLVIAIVFLCGNNISAEISSSWQIFVQGITPARDVRYNNGLLLWSDPYFHSDVPQPSVYTYTIMVDGIVIYYNITATSVWLNVSYCLMEFNVSIETFLYKYQSTENITIQNNNYTVELVDATYIPMKRTIDANITFKVESDYQVCRFRYFTYIIFQNGTVWTYATQSPPLPNKKVVIISEMVGLDPEIIMINVTFNVTKEVLTIPIDPSNVYDVTSSQAVKTHSSSFPGFPSTALSPSSSTSGRQSSETFSTSSSISVSVSPTGSPEKGNLVTLVVVSCVIVAFIALILCILSSCGYLIYQRTRRCREERNEVSLSDDRNRVVAELSRVNPNSTVLERCGGGPDSSELSMDVQGASNTDVIESAKQVPVVPNPPLTDSDERLSKETDLKHPSPLPSSDHNEPCYATSTSSKIASTRSAEAMNNENIAIDGSIKASLN</sequence>
<feature type="transmembrane region" description="Helical" evidence="2">
    <location>
        <begin position="406"/>
        <end position="435"/>
    </location>
</feature>
<protein>
    <submittedName>
        <fullName evidence="3">Uncharacterized protein</fullName>
    </submittedName>
</protein>
<feature type="compositionally biased region" description="Polar residues" evidence="1">
    <location>
        <begin position="540"/>
        <end position="560"/>
    </location>
</feature>
<accession>A0AAN0JJR9</accession>
<dbReference type="KEGG" id="aqu:109585386"/>
<feature type="region of interest" description="Disordered" evidence="1">
    <location>
        <begin position="498"/>
        <end position="572"/>
    </location>
</feature>
<dbReference type="AlphaFoldDB" id="A0AAN0JJR9"/>
<keyword evidence="4" id="KW-1185">Reference proteome</keyword>
<keyword evidence="2" id="KW-0472">Membrane</keyword>
<feature type="transmembrane region" description="Helical" evidence="2">
    <location>
        <begin position="38"/>
        <end position="64"/>
    </location>
</feature>
<reference evidence="4" key="1">
    <citation type="journal article" date="2010" name="Nature">
        <title>The Amphimedon queenslandica genome and the evolution of animal complexity.</title>
        <authorList>
            <person name="Srivastava M."/>
            <person name="Simakov O."/>
            <person name="Chapman J."/>
            <person name="Fahey B."/>
            <person name="Gauthier M.E."/>
            <person name="Mitros T."/>
            <person name="Richards G.S."/>
            <person name="Conaco C."/>
            <person name="Dacre M."/>
            <person name="Hellsten U."/>
            <person name="Larroux C."/>
            <person name="Putnam N.H."/>
            <person name="Stanke M."/>
            <person name="Adamska M."/>
            <person name="Darling A."/>
            <person name="Degnan S.M."/>
            <person name="Oakley T.H."/>
            <person name="Plachetzki D.C."/>
            <person name="Zhai Y."/>
            <person name="Adamski M."/>
            <person name="Calcino A."/>
            <person name="Cummins S.F."/>
            <person name="Goodstein D.M."/>
            <person name="Harris C."/>
            <person name="Jackson D.J."/>
            <person name="Leys S.P."/>
            <person name="Shu S."/>
            <person name="Woodcroft B.J."/>
            <person name="Vervoort M."/>
            <person name="Kosik K.S."/>
            <person name="Manning G."/>
            <person name="Degnan B.M."/>
            <person name="Rokhsar D.S."/>
        </authorList>
    </citation>
    <scope>NUCLEOTIDE SEQUENCE [LARGE SCALE GENOMIC DNA]</scope>
</reference>
<dbReference type="Proteomes" id="UP000007879">
    <property type="component" value="Unassembled WGS sequence"/>
</dbReference>
<evidence type="ECO:0000256" key="2">
    <source>
        <dbReference type="SAM" id="Phobius"/>
    </source>
</evidence>
<name>A0AAN0JJR9_AMPQE</name>
<feature type="compositionally biased region" description="Basic and acidic residues" evidence="1">
    <location>
        <begin position="513"/>
        <end position="525"/>
    </location>
</feature>